<feature type="transmembrane region" description="Helical" evidence="11">
    <location>
        <begin position="265"/>
        <end position="285"/>
    </location>
</feature>
<dbReference type="FunFam" id="1.20.1080.10:FF:000014">
    <property type="entry name" value="Aquaporin 1"/>
    <property type="match status" value="1"/>
</dbReference>
<dbReference type="GO" id="GO:0005886">
    <property type="term" value="C:plasma membrane"/>
    <property type="evidence" value="ECO:0007669"/>
    <property type="project" value="TreeGrafter"/>
</dbReference>
<dbReference type="HOGENOM" id="CLU_020019_1_7_1"/>
<keyword evidence="13" id="KW-1185">Reference proteome</keyword>
<keyword evidence="3 9" id="KW-0813">Transport</keyword>
<gene>
    <name evidence="12" type="ORF">SETTUDRAFT_153180</name>
</gene>
<feature type="compositionally biased region" description="Polar residues" evidence="10">
    <location>
        <begin position="21"/>
        <end position="31"/>
    </location>
</feature>
<sequence>MKIRNILPFHKQDTHPDSDTSRPQTGDTKTPVTRDGSKPKKTKSPRIPPQWRNTIIAALAEFAGTFMFLFFAFGGTSIANNSAEATRAGKTDTFGRTTEEAANTAVLLYISLAFGFSLMVNVWIFFRVTGGLFNPAVTLGLYLINALTASRAILCFIAQMLAGMAAAAVIQAILPGPLKVSTTLGPGMTPARGVFLEMFLTSLLVFTIFMLAAEKHKATFLAPIGIGLSLFVIELMGVFFTGGSVNPARTFGPCVVTHDFQEYHYIYWFGPVMGTLLAFVVYKIVKWADYETLNPGQDFDDQEAAIFPWPEDLDNPEEVQRPVVLPHQDSDVEKVNREQDGTDAEPGSSALTR</sequence>
<organism evidence="12 13">
    <name type="scientific">Exserohilum turcicum (strain 28A)</name>
    <name type="common">Northern leaf blight fungus</name>
    <name type="synonym">Setosphaeria turcica</name>
    <dbReference type="NCBI Taxonomy" id="671987"/>
    <lineage>
        <taxon>Eukaryota</taxon>
        <taxon>Fungi</taxon>
        <taxon>Dikarya</taxon>
        <taxon>Ascomycota</taxon>
        <taxon>Pezizomycotina</taxon>
        <taxon>Dothideomycetes</taxon>
        <taxon>Pleosporomycetidae</taxon>
        <taxon>Pleosporales</taxon>
        <taxon>Pleosporineae</taxon>
        <taxon>Pleosporaceae</taxon>
        <taxon>Exserohilum</taxon>
    </lineage>
</organism>
<dbReference type="SUPFAM" id="SSF81338">
    <property type="entry name" value="Aquaporin-like"/>
    <property type="match status" value="1"/>
</dbReference>
<feature type="transmembrane region" description="Helical" evidence="11">
    <location>
        <begin position="152"/>
        <end position="174"/>
    </location>
</feature>
<dbReference type="eggNOG" id="KOG0223">
    <property type="taxonomic scope" value="Eukaryota"/>
</dbReference>
<reference evidence="12 13" key="1">
    <citation type="journal article" date="2012" name="PLoS Pathog.">
        <title>Diverse lifestyles and strategies of plant pathogenesis encoded in the genomes of eighteen Dothideomycetes fungi.</title>
        <authorList>
            <person name="Ohm R.A."/>
            <person name="Feau N."/>
            <person name="Henrissat B."/>
            <person name="Schoch C.L."/>
            <person name="Horwitz B.A."/>
            <person name="Barry K.W."/>
            <person name="Condon B.J."/>
            <person name="Copeland A.C."/>
            <person name="Dhillon B."/>
            <person name="Glaser F."/>
            <person name="Hesse C.N."/>
            <person name="Kosti I."/>
            <person name="LaButti K."/>
            <person name="Lindquist E.A."/>
            <person name="Lucas S."/>
            <person name="Salamov A.A."/>
            <person name="Bradshaw R.E."/>
            <person name="Ciuffetti L."/>
            <person name="Hamelin R.C."/>
            <person name="Kema G.H.J."/>
            <person name="Lawrence C."/>
            <person name="Scott J.A."/>
            <person name="Spatafora J.W."/>
            <person name="Turgeon B.G."/>
            <person name="de Wit P.J.G.M."/>
            <person name="Zhong S."/>
            <person name="Goodwin S.B."/>
            <person name="Grigoriev I.V."/>
        </authorList>
    </citation>
    <scope>NUCLEOTIDE SEQUENCE [LARGE SCALE GENOMIC DNA]</scope>
    <source>
        <strain evidence="13">28A</strain>
    </source>
</reference>
<keyword evidence="6 11" id="KW-1133">Transmembrane helix</keyword>
<evidence type="ECO:0000313" key="12">
    <source>
        <dbReference type="EMBL" id="EOA92214.1"/>
    </source>
</evidence>
<comment type="catalytic activity">
    <reaction evidence="8">
        <text>H2O(in) = H2O(out)</text>
        <dbReference type="Rhea" id="RHEA:29667"/>
        <dbReference type="ChEBI" id="CHEBI:15377"/>
    </reaction>
</comment>
<feature type="transmembrane region" description="Helical" evidence="11">
    <location>
        <begin position="220"/>
        <end position="245"/>
    </location>
</feature>
<evidence type="ECO:0000256" key="11">
    <source>
        <dbReference type="SAM" id="Phobius"/>
    </source>
</evidence>
<feature type="compositionally biased region" description="Basic and acidic residues" evidence="10">
    <location>
        <begin position="328"/>
        <end position="340"/>
    </location>
</feature>
<evidence type="ECO:0000256" key="2">
    <source>
        <dbReference type="ARBA" id="ARBA00006175"/>
    </source>
</evidence>
<evidence type="ECO:0000256" key="5">
    <source>
        <dbReference type="ARBA" id="ARBA00022737"/>
    </source>
</evidence>
<dbReference type="RefSeq" id="XP_008021103.1">
    <property type="nucleotide sequence ID" value="XM_008022912.1"/>
</dbReference>
<reference evidence="12 13" key="2">
    <citation type="journal article" date="2013" name="PLoS Genet.">
        <title>Comparative genome structure, secondary metabolite, and effector coding capacity across Cochliobolus pathogens.</title>
        <authorList>
            <person name="Condon B.J."/>
            <person name="Leng Y."/>
            <person name="Wu D."/>
            <person name="Bushley K.E."/>
            <person name="Ohm R.A."/>
            <person name="Otillar R."/>
            <person name="Martin J."/>
            <person name="Schackwitz W."/>
            <person name="Grimwood J."/>
            <person name="MohdZainudin N."/>
            <person name="Xue C."/>
            <person name="Wang R."/>
            <person name="Manning V.A."/>
            <person name="Dhillon B."/>
            <person name="Tu Z.J."/>
            <person name="Steffenson B.J."/>
            <person name="Salamov A."/>
            <person name="Sun H."/>
            <person name="Lowry S."/>
            <person name="LaButti K."/>
            <person name="Han J."/>
            <person name="Copeland A."/>
            <person name="Lindquist E."/>
            <person name="Barry K."/>
            <person name="Schmutz J."/>
            <person name="Baker S.E."/>
            <person name="Ciuffetti L.M."/>
            <person name="Grigoriev I.V."/>
            <person name="Zhong S."/>
            <person name="Turgeon B.G."/>
        </authorList>
    </citation>
    <scope>NUCLEOTIDE SEQUENCE [LARGE SCALE GENOMIC DNA]</scope>
    <source>
        <strain evidence="13">28A</strain>
    </source>
</reference>
<dbReference type="Pfam" id="PF00230">
    <property type="entry name" value="MIP"/>
    <property type="match status" value="1"/>
</dbReference>
<evidence type="ECO:0000256" key="4">
    <source>
        <dbReference type="ARBA" id="ARBA00022692"/>
    </source>
</evidence>
<feature type="region of interest" description="Disordered" evidence="10">
    <location>
        <begin position="311"/>
        <end position="353"/>
    </location>
</feature>
<evidence type="ECO:0008006" key="14">
    <source>
        <dbReference type="Google" id="ProtNLM"/>
    </source>
</evidence>
<dbReference type="PRINTS" id="PR00783">
    <property type="entry name" value="MINTRINSICP"/>
</dbReference>
<evidence type="ECO:0000256" key="3">
    <source>
        <dbReference type="ARBA" id="ARBA00022448"/>
    </source>
</evidence>
<feature type="region of interest" description="Disordered" evidence="10">
    <location>
        <begin position="1"/>
        <end position="48"/>
    </location>
</feature>
<dbReference type="PANTHER" id="PTHR19139">
    <property type="entry name" value="AQUAPORIN TRANSPORTER"/>
    <property type="match status" value="1"/>
</dbReference>
<evidence type="ECO:0000256" key="8">
    <source>
        <dbReference type="ARBA" id="ARBA00034651"/>
    </source>
</evidence>
<dbReference type="EMBL" id="KB908481">
    <property type="protein sequence ID" value="EOA92214.1"/>
    <property type="molecule type" value="Genomic_DNA"/>
</dbReference>
<accession>R0KTG8</accession>
<keyword evidence="5" id="KW-0677">Repeat</keyword>
<proteinExistence type="inferred from homology"/>
<dbReference type="STRING" id="671987.R0KTG8"/>
<dbReference type="AlphaFoldDB" id="R0KTG8"/>
<dbReference type="GO" id="GO:0015250">
    <property type="term" value="F:water channel activity"/>
    <property type="evidence" value="ECO:0007669"/>
    <property type="project" value="TreeGrafter"/>
</dbReference>
<comment type="subcellular location">
    <subcellularLocation>
        <location evidence="1">Membrane</location>
        <topology evidence="1">Multi-pass membrane protein</topology>
    </subcellularLocation>
</comment>
<keyword evidence="7 11" id="KW-0472">Membrane</keyword>
<protein>
    <recommendedName>
        <fullName evidence="14">Aquaporin-like protein</fullName>
    </recommendedName>
</protein>
<dbReference type="Gene3D" id="1.20.1080.10">
    <property type="entry name" value="Glycerol uptake facilitator protein"/>
    <property type="match status" value="1"/>
</dbReference>
<dbReference type="GeneID" id="19397270"/>
<evidence type="ECO:0000256" key="9">
    <source>
        <dbReference type="RuleBase" id="RU000477"/>
    </source>
</evidence>
<keyword evidence="4 9" id="KW-0812">Transmembrane</keyword>
<dbReference type="Proteomes" id="UP000016935">
    <property type="component" value="Unassembled WGS sequence"/>
</dbReference>
<dbReference type="InterPro" id="IPR000425">
    <property type="entry name" value="MIP"/>
</dbReference>
<feature type="compositionally biased region" description="Basic and acidic residues" evidence="10">
    <location>
        <begin position="10"/>
        <end position="20"/>
    </location>
</feature>
<comment type="similarity">
    <text evidence="2 9">Belongs to the MIP/aquaporin (TC 1.A.8) family.</text>
</comment>
<dbReference type="InterPro" id="IPR034294">
    <property type="entry name" value="Aquaporin_transptr"/>
</dbReference>
<evidence type="ECO:0000256" key="10">
    <source>
        <dbReference type="SAM" id="MobiDB-lite"/>
    </source>
</evidence>
<evidence type="ECO:0000256" key="1">
    <source>
        <dbReference type="ARBA" id="ARBA00004141"/>
    </source>
</evidence>
<dbReference type="OrthoDB" id="3222at2759"/>
<evidence type="ECO:0000256" key="6">
    <source>
        <dbReference type="ARBA" id="ARBA00022989"/>
    </source>
</evidence>
<evidence type="ECO:0000313" key="13">
    <source>
        <dbReference type="Proteomes" id="UP000016935"/>
    </source>
</evidence>
<evidence type="ECO:0000256" key="7">
    <source>
        <dbReference type="ARBA" id="ARBA00023136"/>
    </source>
</evidence>
<feature type="transmembrane region" description="Helical" evidence="11">
    <location>
        <begin position="194"/>
        <end position="213"/>
    </location>
</feature>
<dbReference type="InterPro" id="IPR023271">
    <property type="entry name" value="Aquaporin-like"/>
</dbReference>
<name>R0KTG8_EXST2</name>
<feature type="transmembrane region" description="Helical" evidence="11">
    <location>
        <begin position="51"/>
        <end position="73"/>
    </location>
</feature>
<dbReference type="PANTHER" id="PTHR19139:SF199">
    <property type="entry name" value="MIP17260P"/>
    <property type="match status" value="1"/>
</dbReference>